<proteinExistence type="predicted"/>
<sequence length="113" mass="12088">MREVARFPLADGGIASVEVEDQEYGARSVSRSYGGYIEAASTLDQAMDQIRGVASAMVRPLREIHPRPDGVEVAFGVRLNAEAGALIASNVAESHFQVTLTWTATPPTDEVSV</sequence>
<gene>
    <name evidence="2" type="ORF">FH965_05390</name>
</gene>
<dbReference type="Proteomes" id="UP000316806">
    <property type="component" value="Chromosome"/>
</dbReference>
<evidence type="ECO:0000313" key="3">
    <source>
        <dbReference type="Proteomes" id="UP000316806"/>
    </source>
</evidence>
<accession>A0A516R338</accession>
<dbReference type="RefSeq" id="WP_144001689.1">
    <property type="nucleotide sequence ID" value="NZ_CP040916.1"/>
</dbReference>
<dbReference type="AlphaFoldDB" id="A0A516R338"/>
<evidence type="ECO:0000259" key="1">
    <source>
        <dbReference type="Pfam" id="PF19493"/>
    </source>
</evidence>
<feature type="domain" description="Trypsin-co-occurring" evidence="1">
    <location>
        <begin position="7"/>
        <end position="103"/>
    </location>
</feature>
<name>A0A516R338_STRST</name>
<evidence type="ECO:0000313" key="2">
    <source>
        <dbReference type="EMBL" id="QDQ10060.1"/>
    </source>
</evidence>
<reference evidence="2 3" key="1">
    <citation type="journal article" date="2019" name="J. Ind. Microbiol. Biotechnol.">
        <title>The complete genomic sequence of Streptomyces spectabilis NRRL-2792 and identification of secondary metabolite biosynthetic gene clusters.</title>
        <authorList>
            <person name="Sinha A."/>
            <person name="Phillips-Salemka S."/>
            <person name="Niraula T.A."/>
            <person name="Short K.A."/>
            <person name="Niraula N.P."/>
        </authorList>
    </citation>
    <scope>NUCLEOTIDE SEQUENCE [LARGE SCALE GENOMIC DNA]</scope>
    <source>
        <strain evidence="2 3">NRRL 2792</strain>
    </source>
</reference>
<dbReference type="EMBL" id="CP040916">
    <property type="protein sequence ID" value="QDQ10060.1"/>
    <property type="molecule type" value="Genomic_DNA"/>
</dbReference>
<organism evidence="2 3">
    <name type="scientific">Streptomyces spectabilis</name>
    <dbReference type="NCBI Taxonomy" id="68270"/>
    <lineage>
        <taxon>Bacteria</taxon>
        <taxon>Bacillati</taxon>
        <taxon>Actinomycetota</taxon>
        <taxon>Actinomycetes</taxon>
        <taxon>Kitasatosporales</taxon>
        <taxon>Streptomycetaceae</taxon>
        <taxon>Streptomyces</taxon>
    </lineage>
</organism>
<dbReference type="InterPro" id="IPR045794">
    <property type="entry name" value="Trypco1"/>
</dbReference>
<protein>
    <recommendedName>
        <fullName evidence="1">Trypsin-co-occurring domain-containing protein</fullName>
    </recommendedName>
</protein>
<dbReference type="NCBIfam" id="NF041216">
    <property type="entry name" value="CU044_2847_fam"/>
    <property type="match status" value="1"/>
</dbReference>
<dbReference type="Pfam" id="PF19493">
    <property type="entry name" value="Trypco1"/>
    <property type="match status" value="1"/>
</dbReference>